<evidence type="ECO:0000256" key="2">
    <source>
        <dbReference type="SAM" id="Coils"/>
    </source>
</evidence>
<dbReference type="RefSeq" id="WP_052661522.1">
    <property type="nucleotide sequence ID" value="NZ_CP009687.1"/>
</dbReference>
<dbReference type="AlphaFoldDB" id="A0A0G3WGN7"/>
<dbReference type="PATRIC" id="fig|84022.6.peg.3248"/>
<dbReference type="Pfam" id="PF10145">
    <property type="entry name" value="PhageMin_Tail"/>
    <property type="match status" value="1"/>
</dbReference>
<organism evidence="5 6">
    <name type="scientific">Clostridium aceticum</name>
    <dbReference type="NCBI Taxonomy" id="84022"/>
    <lineage>
        <taxon>Bacteria</taxon>
        <taxon>Bacillati</taxon>
        <taxon>Bacillota</taxon>
        <taxon>Clostridia</taxon>
        <taxon>Eubacteriales</taxon>
        <taxon>Clostridiaceae</taxon>
        <taxon>Clostridium</taxon>
    </lineage>
</organism>
<evidence type="ECO:0000256" key="3">
    <source>
        <dbReference type="SAM" id="MobiDB-lite"/>
    </source>
</evidence>
<dbReference type="PANTHER" id="PTHR37813">
    <property type="entry name" value="FELS-2 PROPHAGE PROTEIN"/>
    <property type="match status" value="1"/>
</dbReference>
<dbReference type="InterPro" id="IPR010090">
    <property type="entry name" value="Phage_tape_meas"/>
</dbReference>
<keyword evidence="6" id="KW-1185">Reference proteome</keyword>
<evidence type="ECO:0000313" key="6">
    <source>
        <dbReference type="Proteomes" id="UP000035704"/>
    </source>
</evidence>
<evidence type="ECO:0000256" key="1">
    <source>
        <dbReference type="ARBA" id="ARBA00022612"/>
    </source>
</evidence>
<proteinExistence type="predicted"/>
<dbReference type="STRING" id="84022.CACET_c31750"/>
<keyword evidence="2" id="KW-0175">Coiled coil</keyword>
<dbReference type="PANTHER" id="PTHR37813:SF1">
    <property type="entry name" value="FELS-2 PROPHAGE PROTEIN"/>
    <property type="match status" value="1"/>
</dbReference>
<feature type="region of interest" description="Disordered" evidence="3">
    <location>
        <begin position="811"/>
        <end position="835"/>
    </location>
</feature>
<protein>
    <submittedName>
        <fullName evidence="5">Tape measure protein</fullName>
    </submittedName>
</protein>
<evidence type="ECO:0000313" key="5">
    <source>
        <dbReference type="EMBL" id="AKL96619.1"/>
    </source>
</evidence>
<name>A0A0G3WGN7_9CLOT</name>
<accession>A0A0G3WGN7</accession>
<dbReference type="NCBIfam" id="TIGR01760">
    <property type="entry name" value="tape_meas_TP901"/>
    <property type="match status" value="1"/>
</dbReference>
<keyword evidence="1" id="KW-1188">Viral release from host cell</keyword>
<sequence length="876" mass="91467">MSYDIGPKIGIEGEKEFRQAIQQINTNVKTLGTEMLAVASAFDKGDKSTQALTAKNEVLNKQIDAQKNKINELQKGLTAAAEKYGENDRVTQGWQQAVNKATADLNNMERELSNNNKTLEEGSKKASIFEGSLSKLGTGLAAVGEVTIKSVAVMGAALVAATAAATKWVSNSVGVFAEYEDSMKQVQATMGLTGEEGEEAFNKLSDAAKEAGATTKFSATEAAGALNYLALAGYDVEKSIEALPTVLNLAAAGGLDLAYASDLVTDSMSALGLESEKLDSFVDELAKTSQKSNTSIAQLGEGILTVGGTAKILAGGTAELNTHLGILADNGIKGAEGGTALRNVILSLTAPTNKAAGALKNLGVEVGDAEGNLRPLNEVFKDLDASLAGMSDIEKTNVLNDIFNKVDLKSVNALLANSGERFDELSGYILEAEGAAQQMADTMEGGLAGSIRSLRSAYEGLQIVVGEQFAGIAQAVVGDVTGLVRDVTAILNDGFQEGDIEAIGERIAGFLVEGISKISEYLPEAIDMVASMLTSIINVLVDLLPTLVPPLLDGSIQLLQGLIDGIMSNIDPLMSMVVYLITAIIGFILQNLPLILEVGTKVLLALIDGILEMLPELLPAAIEAIIALAEGLIAALPELIARVPQIVETIAEVIVKNLPLIIDAALQIVMAVARALIENIPLITKSTIEITGSILKALLSGIANILTFAPRLFTSLVSEFRKIKWGQLGIDMITGITSGVSNAAKNLANSVVDAAKGALDGAKKFLGIRSPSTVMRDQVGKMIGAGMAEGIADSARQVDAAMAGLNSKLTADGSVSTSTNNKSNNSITEDNGDSGTTELTLNMYTTLDGEVVSKKVSKVQLKDNKITTRGLGVVTK</sequence>
<feature type="domain" description="Phage tail tape measure protein" evidence="4">
    <location>
        <begin position="205"/>
        <end position="403"/>
    </location>
</feature>
<dbReference type="EMBL" id="CP009687">
    <property type="protein sequence ID" value="AKL96619.1"/>
    <property type="molecule type" value="Genomic_DNA"/>
</dbReference>
<gene>
    <name evidence="5" type="ORF">CACET_c31750</name>
</gene>
<evidence type="ECO:0000259" key="4">
    <source>
        <dbReference type="Pfam" id="PF10145"/>
    </source>
</evidence>
<dbReference type="SUPFAM" id="SSF48371">
    <property type="entry name" value="ARM repeat"/>
    <property type="match status" value="1"/>
</dbReference>
<dbReference type="InterPro" id="IPR016024">
    <property type="entry name" value="ARM-type_fold"/>
</dbReference>
<feature type="coiled-coil region" evidence="2">
    <location>
        <begin position="49"/>
        <end position="125"/>
    </location>
</feature>
<dbReference type="KEGG" id="cace:CACET_c31750"/>
<reference evidence="5 6" key="1">
    <citation type="submission" date="2014-10" db="EMBL/GenBank/DDBJ databases">
        <title>Genome sequence of Clostridium aceticum DSM 1496.</title>
        <authorList>
            <person name="Poehlein A."/>
            <person name="Schiel-Bengelsdorf B."/>
            <person name="Gottschalk G."/>
            <person name="Duerre P."/>
            <person name="Daniel R."/>
        </authorList>
    </citation>
    <scope>NUCLEOTIDE SEQUENCE [LARGE SCALE GENOMIC DNA]</scope>
    <source>
        <strain evidence="5 6">DSM 1496</strain>
    </source>
</reference>
<feature type="compositionally biased region" description="Low complexity" evidence="3">
    <location>
        <begin position="816"/>
        <end position="826"/>
    </location>
</feature>
<dbReference type="Proteomes" id="UP000035704">
    <property type="component" value="Chromosome"/>
</dbReference>